<sequence length="714" mass="76094">MKTDVPEDRFRSDIQGLRAVAVVAVVLAHVLGWPRGGFVGVDVFFVISGFLITGVLIRDHETHGRLSLRRFWATRLRRIAPAAVLVLAATTMAAWFLFNQPRFVQTAWDAASSFLLVSNWRFAAEGTDYFAMDDAVSPLQHFWSLSVEEQFYIIWPVLLLVVLLLFRKRGRAAAGLLLTVLVAASFAFALWQSAADAPVAYFSTLTRVWELGLGALLATAAPLLARLPLALRAVLGWAGLAGILVSFFVIDDTVLFPAPWAALPVLATAAVLVSGLGRTPKHLLFPLTNPVSRFFGDISYSLYLWHFPVLVFLAVLMPVRSLQGDLLILGLGLALALVSYFLVEQPLHRSPWLRARGEAAAEAWQSWRERFGAQFILSSLGLVVIVVAVAVTVQLSARGSGPLALPQPDAPAAGEQAPGAAPGDPAADPATVNPEDALQIELWNAASATEWPGDLSPSMDQAIADGSSRNPAAGCFAVGGSPDFDRCSWGDGNAPNRLYLVGDSTALAYAPAFKEIAESSGGQWRVTTVGLYGCRFTDVLVQNDGAGVMDACPARKQEIAERIAAEQPQLVVVSNAYALGNTTDRRPLSTGDLVASTLAESAQYGVPGRVVHLAPPPLGGNLGACYSPVTSPQDCTTGIDPAWSDFQASFEAAVAASGTGDHVVSSLGFSCAEGYCPAFAGTTPTKYDQVHMTPEYAKKVAPSIRWELAAQGLL</sequence>
<reference evidence="5" key="1">
    <citation type="submission" date="2022-08" db="EMBL/GenBank/DDBJ databases">
        <authorList>
            <person name="Deng Y."/>
            <person name="Han X.-F."/>
            <person name="Zhang Y.-Q."/>
        </authorList>
    </citation>
    <scope>NUCLEOTIDE SEQUENCE</scope>
    <source>
        <strain evidence="5">CPCC 203407</strain>
    </source>
</reference>
<feature type="domain" description="Acyltransferase 3" evidence="3">
    <location>
        <begin position="13"/>
        <end position="339"/>
    </location>
</feature>
<evidence type="ECO:0000313" key="5">
    <source>
        <dbReference type="EMBL" id="MCS5726270.1"/>
    </source>
</evidence>
<keyword evidence="6" id="KW-1185">Reference proteome</keyword>
<feature type="transmembrane region" description="Helical" evidence="2">
    <location>
        <begin position="150"/>
        <end position="166"/>
    </location>
</feature>
<dbReference type="PANTHER" id="PTHR23028:SF53">
    <property type="entry name" value="ACYL_TRANSF_3 DOMAIN-CONTAINING PROTEIN"/>
    <property type="match status" value="1"/>
</dbReference>
<keyword evidence="5" id="KW-0012">Acyltransferase</keyword>
<dbReference type="GO" id="GO:0009103">
    <property type="term" value="P:lipopolysaccharide biosynthetic process"/>
    <property type="evidence" value="ECO:0007669"/>
    <property type="project" value="TreeGrafter"/>
</dbReference>
<dbReference type="EMBL" id="JANLCK010000004">
    <property type="protein sequence ID" value="MCS5726270.1"/>
    <property type="molecule type" value="Genomic_DNA"/>
</dbReference>
<evidence type="ECO:0000259" key="4">
    <source>
        <dbReference type="Pfam" id="PF19040"/>
    </source>
</evidence>
<feature type="transmembrane region" description="Helical" evidence="2">
    <location>
        <begin position="16"/>
        <end position="33"/>
    </location>
</feature>
<feature type="compositionally biased region" description="Low complexity" evidence="1">
    <location>
        <begin position="406"/>
        <end position="430"/>
    </location>
</feature>
<proteinExistence type="predicted"/>
<dbReference type="RefSeq" id="WP_259527720.1">
    <property type="nucleotide sequence ID" value="NZ_JANLCK010000004.1"/>
</dbReference>
<evidence type="ECO:0000259" key="3">
    <source>
        <dbReference type="Pfam" id="PF01757"/>
    </source>
</evidence>
<feature type="region of interest" description="Disordered" evidence="1">
    <location>
        <begin position="406"/>
        <end position="431"/>
    </location>
</feature>
<feature type="domain" description="SGNH" evidence="4">
    <location>
        <begin position="483"/>
        <end position="704"/>
    </location>
</feature>
<organism evidence="5 6">
    <name type="scientific">Herbiconiux oxytropis</name>
    <dbReference type="NCBI Taxonomy" id="2970915"/>
    <lineage>
        <taxon>Bacteria</taxon>
        <taxon>Bacillati</taxon>
        <taxon>Actinomycetota</taxon>
        <taxon>Actinomycetes</taxon>
        <taxon>Micrococcales</taxon>
        <taxon>Microbacteriaceae</taxon>
        <taxon>Herbiconiux</taxon>
    </lineage>
</organism>
<dbReference type="GO" id="GO:0016747">
    <property type="term" value="F:acyltransferase activity, transferring groups other than amino-acyl groups"/>
    <property type="evidence" value="ECO:0007669"/>
    <property type="project" value="InterPro"/>
</dbReference>
<dbReference type="InterPro" id="IPR050879">
    <property type="entry name" value="Acyltransferase_3"/>
</dbReference>
<accession>A0AA41XHC0</accession>
<feature type="transmembrane region" description="Helical" evidence="2">
    <location>
        <begin position="39"/>
        <end position="58"/>
    </location>
</feature>
<feature type="transmembrane region" description="Helical" evidence="2">
    <location>
        <begin position="256"/>
        <end position="277"/>
    </location>
</feature>
<dbReference type="InterPro" id="IPR002656">
    <property type="entry name" value="Acyl_transf_3_dom"/>
</dbReference>
<feature type="transmembrane region" description="Helical" evidence="2">
    <location>
        <begin position="298"/>
        <end position="320"/>
    </location>
</feature>
<dbReference type="Pfam" id="PF19040">
    <property type="entry name" value="SGNH"/>
    <property type="match status" value="1"/>
</dbReference>
<dbReference type="Pfam" id="PF01757">
    <property type="entry name" value="Acyl_transf_3"/>
    <property type="match status" value="1"/>
</dbReference>
<evidence type="ECO:0000256" key="1">
    <source>
        <dbReference type="SAM" id="MobiDB-lite"/>
    </source>
</evidence>
<feature type="transmembrane region" description="Helical" evidence="2">
    <location>
        <begin position="173"/>
        <end position="193"/>
    </location>
</feature>
<gene>
    <name evidence="5" type="ORF">N1028_10235</name>
</gene>
<dbReference type="AlphaFoldDB" id="A0AA41XHC0"/>
<dbReference type="PANTHER" id="PTHR23028">
    <property type="entry name" value="ACETYLTRANSFERASE"/>
    <property type="match status" value="1"/>
</dbReference>
<protein>
    <submittedName>
        <fullName evidence="5">Acyltransferase</fullName>
    </submittedName>
</protein>
<feature type="transmembrane region" description="Helical" evidence="2">
    <location>
        <begin position="199"/>
        <end position="217"/>
    </location>
</feature>
<feature type="transmembrane region" description="Helical" evidence="2">
    <location>
        <begin position="229"/>
        <end position="250"/>
    </location>
</feature>
<keyword evidence="2" id="KW-0812">Transmembrane</keyword>
<feature type="transmembrane region" description="Helical" evidence="2">
    <location>
        <begin position="326"/>
        <end position="343"/>
    </location>
</feature>
<evidence type="ECO:0000256" key="2">
    <source>
        <dbReference type="SAM" id="Phobius"/>
    </source>
</evidence>
<dbReference type="Proteomes" id="UP001165587">
    <property type="component" value="Unassembled WGS sequence"/>
</dbReference>
<evidence type="ECO:0000313" key="6">
    <source>
        <dbReference type="Proteomes" id="UP001165587"/>
    </source>
</evidence>
<keyword evidence="2" id="KW-0472">Membrane</keyword>
<comment type="caution">
    <text evidence="5">The sequence shown here is derived from an EMBL/GenBank/DDBJ whole genome shotgun (WGS) entry which is preliminary data.</text>
</comment>
<dbReference type="GO" id="GO:0016020">
    <property type="term" value="C:membrane"/>
    <property type="evidence" value="ECO:0007669"/>
    <property type="project" value="TreeGrafter"/>
</dbReference>
<name>A0AA41XHC0_9MICO</name>
<feature type="transmembrane region" description="Helical" evidence="2">
    <location>
        <begin position="79"/>
        <end position="98"/>
    </location>
</feature>
<dbReference type="InterPro" id="IPR043968">
    <property type="entry name" value="SGNH"/>
</dbReference>
<feature type="transmembrane region" description="Helical" evidence="2">
    <location>
        <begin position="375"/>
        <end position="397"/>
    </location>
</feature>
<keyword evidence="2" id="KW-1133">Transmembrane helix</keyword>
<keyword evidence="5" id="KW-0808">Transferase</keyword>